<accession>M0P1I2</accession>
<dbReference type="Proteomes" id="UP000011650">
    <property type="component" value="Unassembled WGS sequence"/>
</dbReference>
<name>M0P1I2_9EURY</name>
<dbReference type="Gene3D" id="2.130.10.130">
    <property type="entry name" value="Integrin alpha, N-terminal"/>
    <property type="match status" value="2"/>
</dbReference>
<dbReference type="Pfam" id="PF13517">
    <property type="entry name" value="FG-GAP_3"/>
    <property type="match status" value="2"/>
</dbReference>
<dbReference type="RefSeq" id="WP_008003599.1">
    <property type="nucleotide sequence ID" value="NZ_AOJG01000007.1"/>
</dbReference>
<gene>
    <name evidence="2" type="ORF">C469_02596</name>
</gene>
<evidence type="ECO:0000313" key="2">
    <source>
        <dbReference type="EMBL" id="EMA63708.1"/>
    </source>
</evidence>
<evidence type="ECO:0000256" key="1">
    <source>
        <dbReference type="ARBA" id="ARBA00022729"/>
    </source>
</evidence>
<dbReference type="AlphaFoldDB" id="M0P1I2"/>
<dbReference type="PANTHER" id="PTHR44103:SF1">
    <property type="entry name" value="PROPROTEIN CONVERTASE P"/>
    <property type="match status" value="1"/>
</dbReference>
<evidence type="ECO:0008006" key="4">
    <source>
        <dbReference type="Google" id="ProtNLM"/>
    </source>
</evidence>
<dbReference type="OrthoDB" id="321240at2157"/>
<keyword evidence="3" id="KW-1185">Reference proteome</keyword>
<dbReference type="PATRIC" id="fig|1227482.3.peg.527"/>
<dbReference type="SUPFAM" id="SSF69318">
    <property type="entry name" value="Integrin alpha N-terminal domain"/>
    <property type="match status" value="1"/>
</dbReference>
<dbReference type="InterPro" id="IPR028994">
    <property type="entry name" value="Integrin_alpha_N"/>
</dbReference>
<reference evidence="2 3" key="1">
    <citation type="journal article" date="2014" name="PLoS Genet.">
        <title>Phylogenetically driven sequencing of extremely halophilic archaea reveals strategies for static and dynamic osmo-response.</title>
        <authorList>
            <person name="Becker E.A."/>
            <person name="Seitzer P.M."/>
            <person name="Tritt A."/>
            <person name="Larsen D."/>
            <person name="Krusor M."/>
            <person name="Yao A.I."/>
            <person name="Wu D."/>
            <person name="Madern D."/>
            <person name="Eisen J.A."/>
            <person name="Darling A.E."/>
            <person name="Facciotti M.T."/>
        </authorList>
    </citation>
    <scope>NUCLEOTIDE SEQUENCE [LARGE SCALE GENOMIC DNA]</scope>
    <source>
        <strain evidence="2 3">DSM 21995</strain>
    </source>
</reference>
<sequence>MRFEHERIDDDPPCGRLGFCLTTDLTGNGRPDVVVGGMGSTRPVTVLGKRIKLRLLPVVGAAIERLESNVFWYENPGWERHEVADCPDLSVGASLGDLTGTGRPDLVVGQNDGTGLYWFEVPPDPREPWTRHLITDAFRKYHDAAVADVDGDGEPEVVVCSQLSQVVCYFDVPDDPRASPWPQECLHVVAAGLNVEGLSVADLDGDGESEIVAGPNVFRRGPDGGWDRERLGDDWEWTRVAAADLDGDGESEIVLTEGDLPYHGDRLGRVGVFDPPDWDVTVLDDDLFCPHTAQIADFDGDGRPDLLVGEMGLADNDDARLFVYRNRGADLDSDAGFERVEIGRGVPTHEAKPVDLTGDGALDVVGKSYGPDAHVDAWIRRD</sequence>
<dbReference type="PANTHER" id="PTHR44103">
    <property type="entry name" value="PROPROTEIN CONVERTASE P"/>
    <property type="match status" value="1"/>
</dbReference>
<dbReference type="EMBL" id="AOJG01000007">
    <property type="protein sequence ID" value="EMA63708.1"/>
    <property type="molecule type" value="Genomic_DNA"/>
</dbReference>
<organism evidence="2 3">
    <name type="scientific">Halorubrum lipolyticum DSM 21995</name>
    <dbReference type="NCBI Taxonomy" id="1227482"/>
    <lineage>
        <taxon>Archaea</taxon>
        <taxon>Methanobacteriati</taxon>
        <taxon>Methanobacteriota</taxon>
        <taxon>Stenosarchaea group</taxon>
        <taxon>Halobacteria</taxon>
        <taxon>Halobacteriales</taxon>
        <taxon>Haloferacaceae</taxon>
        <taxon>Halorubrum</taxon>
    </lineage>
</organism>
<protein>
    <recommendedName>
        <fullName evidence="4">FG-GAP repeat protein</fullName>
    </recommendedName>
</protein>
<keyword evidence="1" id="KW-0732">Signal</keyword>
<dbReference type="InterPro" id="IPR013517">
    <property type="entry name" value="FG-GAP"/>
</dbReference>
<dbReference type="STRING" id="1227482.C469_02596"/>
<comment type="caution">
    <text evidence="2">The sequence shown here is derived from an EMBL/GenBank/DDBJ whole genome shotgun (WGS) entry which is preliminary data.</text>
</comment>
<proteinExistence type="predicted"/>
<evidence type="ECO:0000313" key="3">
    <source>
        <dbReference type="Proteomes" id="UP000011650"/>
    </source>
</evidence>